<evidence type="ECO:0000313" key="2">
    <source>
        <dbReference type="Proteomes" id="UP000065504"/>
    </source>
</evidence>
<organism evidence="1 2">
    <name type="scientific">Burkholderia ubonensis</name>
    <dbReference type="NCBI Taxonomy" id="101571"/>
    <lineage>
        <taxon>Bacteria</taxon>
        <taxon>Pseudomonadati</taxon>
        <taxon>Pseudomonadota</taxon>
        <taxon>Betaproteobacteria</taxon>
        <taxon>Burkholderiales</taxon>
        <taxon>Burkholderiaceae</taxon>
        <taxon>Burkholderia</taxon>
        <taxon>Burkholderia cepacia complex</taxon>
    </lineage>
</organism>
<sequence length="90" mass="9290">MPTDLAAAQTASFALFIQNAGAFGRDILCGAGASQCGTVVLLREKEYIEANSGQMPGHAAQGRSVARRRDSCWSCGPRRTGAGLAAVSFG</sequence>
<comment type="caution">
    <text evidence="1">The sequence shown here is derived from an EMBL/GenBank/DDBJ whole genome shotgun (WGS) entry which is preliminary data.</text>
</comment>
<dbReference type="EMBL" id="LPLU01000048">
    <property type="protein sequence ID" value="KWK79550.1"/>
    <property type="molecule type" value="Genomic_DNA"/>
</dbReference>
<evidence type="ECO:0000313" key="1">
    <source>
        <dbReference type="EMBL" id="KWK79550.1"/>
    </source>
</evidence>
<protein>
    <submittedName>
        <fullName evidence="1">Uncharacterized protein</fullName>
    </submittedName>
</protein>
<proteinExistence type="predicted"/>
<gene>
    <name evidence="1" type="ORF">WM16_08415</name>
</gene>
<accession>A0A108CRR3</accession>
<name>A0A108CRR3_9BURK</name>
<dbReference type="Proteomes" id="UP000065504">
    <property type="component" value="Unassembled WGS sequence"/>
</dbReference>
<reference evidence="1 2" key="1">
    <citation type="submission" date="2015-11" db="EMBL/GenBank/DDBJ databases">
        <title>Expanding the genomic diversity of Burkholderia species for the development of highly accurate diagnostics.</title>
        <authorList>
            <person name="Sahl J."/>
            <person name="Keim P."/>
            <person name="Wagner D."/>
        </authorList>
    </citation>
    <scope>NUCLEOTIDE SEQUENCE [LARGE SCALE GENOMIC DNA]</scope>
    <source>
        <strain evidence="1 2">MSMB782WGS</strain>
    </source>
</reference>
<dbReference type="AlphaFoldDB" id="A0A108CRR3"/>